<proteinExistence type="predicted"/>
<protein>
    <submittedName>
        <fullName evidence="2">Uncharacterized protein</fullName>
    </submittedName>
</protein>
<feature type="region of interest" description="Disordered" evidence="1">
    <location>
        <begin position="1"/>
        <end position="29"/>
    </location>
</feature>
<organism evidence="2">
    <name type="scientific">Arundo donax</name>
    <name type="common">Giant reed</name>
    <name type="synonym">Donax arundinaceus</name>
    <dbReference type="NCBI Taxonomy" id="35708"/>
    <lineage>
        <taxon>Eukaryota</taxon>
        <taxon>Viridiplantae</taxon>
        <taxon>Streptophyta</taxon>
        <taxon>Embryophyta</taxon>
        <taxon>Tracheophyta</taxon>
        <taxon>Spermatophyta</taxon>
        <taxon>Magnoliopsida</taxon>
        <taxon>Liliopsida</taxon>
        <taxon>Poales</taxon>
        <taxon>Poaceae</taxon>
        <taxon>PACMAD clade</taxon>
        <taxon>Arundinoideae</taxon>
        <taxon>Arundineae</taxon>
        <taxon>Arundo</taxon>
    </lineage>
</organism>
<evidence type="ECO:0000256" key="1">
    <source>
        <dbReference type="SAM" id="MobiDB-lite"/>
    </source>
</evidence>
<dbReference type="AlphaFoldDB" id="A0A0A9DEY2"/>
<reference evidence="2" key="2">
    <citation type="journal article" date="2015" name="Data Brief">
        <title>Shoot transcriptome of the giant reed, Arundo donax.</title>
        <authorList>
            <person name="Barrero R.A."/>
            <person name="Guerrero F.D."/>
            <person name="Moolhuijzen P."/>
            <person name="Goolsby J.A."/>
            <person name="Tidwell J."/>
            <person name="Bellgard S.E."/>
            <person name="Bellgard M.I."/>
        </authorList>
    </citation>
    <scope>NUCLEOTIDE SEQUENCE</scope>
    <source>
        <tissue evidence="2">Shoot tissue taken approximately 20 cm above the soil surface</tissue>
    </source>
</reference>
<sequence>MKPPELTCRSTVSQHPHRFREHSTAAFTN</sequence>
<evidence type="ECO:0000313" key="2">
    <source>
        <dbReference type="EMBL" id="JAD87114.1"/>
    </source>
</evidence>
<reference evidence="2" key="1">
    <citation type="submission" date="2014-09" db="EMBL/GenBank/DDBJ databases">
        <authorList>
            <person name="Magalhaes I.L.F."/>
            <person name="Oliveira U."/>
            <person name="Santos F.R."/>
            <person name="Vidigal T.H.D.A."/>
            <person name="Brescovit A.D."/>
            <person name="Santos A.J."/>
        </authorList>
    </citation>
    <scope>NUCLEOTIDE SEQUENCE</scope>
    <source>
        <tissue evidence="2">Shoot tissue taken approximately 20 cm above the soil surface</tissue>
    </source>
</reference>
<accession>A0A0A9DEY2</accession>
<dbReference type="EMBL" id="GBRH01210781">
    <property type="protein sequence ID" value="JAD87114.1"/>
    <property type="molecule type" value="Transcribed_RNA"/>
</dbReference>
<name>A0A0A9DEY2_ARUDO</name>